<dbReference type="EMBL" id="JAPEVA010000120">
    <property type="protein sequence ID" value="KAJ4398852.1"/>
    <property type="molecule type" value="Genomic_DNA"/>
</dbReference>
<name>A0A9W8Z6L3_9PLEO</name>
<accession>A0A9W8Z6L3</accession>
<dbReference type="Proteomes" id="UP001140510">
    <property type="component" value="Unassembled WGS sequence"/>
</dbReference>
<feature type="compositionally biased region" description="Basic and acidic residues" evidence="2">
    <location>
        <begin position="13"/>
        <end position="30"/>
    </location>
</feature>
<keyword evidence="4" id="KW-1185">Reference proteome</keyword>
<comment type="caution">
    <text evidence="3">The sequence shown here is derived from an EMBL/GenBank/DDBJ whole genome shotgun (WGS) entry which is preliminary data.</text>
</comment>
<dbReference type="AlphaFoldDB" id="A0A9W8Z6L3"/>
<organism evidence="3 4">
    <name type="scientific">Didymella pomorum</name>
    <dbReference type="NCBI Taxonomy" id="749634"/>
    <lineage>
        <taxon>Eukaryota</taxon>
        <taxon>Fungi</taxon>
        <taxon>Dikarya</taxon>
        <taxon>Ascomycota</taxon>
        <taxon>Pezizomycotina</taxon>
        <taxon>Dothideomycetes</taxon>
        <taxon>Pleosporomycetidae</taxon>
        <taxon>Pleosporales</taxon>
        <taxon>Pleosporineae</taxon>
        <taxon>Didymellaceae</taxon>
        <taxon>Didymella</taxon>
    </lineage>
</organism>
<evidence type="ECO:0000256" key="2">
    <source>
        <dbReference type="SAM" id="MobiDB-lite"/>
    </source>
</evidence>
<evidence type="ECO:0000313" key="3">
    <source>
        <dbReference type="EMBL" id="KAJ4398852.1"/>
    </source>
</evidence>
<proteinExistence type="predicted"/>
<reference evidence="3" key="1">
    <citation type="submission" date="2022-10" db="EMBL/GenBank/DDBJ databases">
        <title>Tapping the CABI collections for fungal endophytes: first genome assemblies for Collariella, Neodidymelliopsis, Ascochyta clinopodiicola, Didymella pomorum, Didymosphaeria variabile, Neocosmospora piperis and Neocucurbitaria cava.</title>
        <authorList>
            <person name="Hill R."/>
        </authorList>
    </citation>
    <scope>NUCLEOTIDE SEQUENCE</scope>
    <source>
        <strain evidence="3">IMI 355091</strain>
    </source>
</reference>
<evidence type="ECO:0000256" key="1">
    <source>
        <dbReference type="SAM" id="Coils"/>
    </source>
</evidence>
<feature type="region of interest" description="Disordered" evidence="2">
    <location>
        <begin position="1"/>
        <end position="32"/>
    </location>
</feature>
<evidence type="ECO:0000313" key="4">
    <source>
        <dbReference type="Proteomes" id="UP001140510"/>
    </source>
</evidence>
<gene>
    <name evidence="3" type="ORF">N0V91_009903</name>
</gene>
<protein>
    <submittedName>
        <fullName evidence="3">Uncharacterized protein</fullName>
    </submittedName>
</protein>
<sequence length="440" mass="49844">MAYGKDYGSDSYGSDHREHRYDRDPAKERNGFAFESGTEIRHGFNKLKKKFKAPHDEGGDAWSGSSRKAKHGHISGLEQLKKERDFYRGEHDKLNKQVAELDKENRDLFHALDIEKGNLERVRRSANTMQSRMDIRESFLGDQENDKSVVNEFQDLMDEIRGWSGAFGGGDGNKHSLKPERFQDYQKVFPSCADFGSLENAVAPSKRPRLFVRGWTAYVMCTKLLRSLDLPPGGNSGEDVWVGNTLAQSFHNLENWFWFAGQYAFHVWSLRPLTATDRKDVPYKSFNDWRAFTAELLGKAAAYPKKDPSDEALALVGVAVADVMEVASAWQKNPAAQRTVEGGLQAIFLRAVQFSRLIRRQRALWSVRFPLGSCGGPLKFEPSFMKNHRIEDDDDDEGEKKLEQRFVEYIISPALFKRGTIDGEKYDSEAAIAVAEVGLA</sequence>
<keyword evidence="1" id="KW-0175">Coiled coil</keyword>
<feature type="coiled-coil region" evidence="1">
    <location>
        <begin position="77"/>
        <end position="111"/>
    </location>
</feature>
<feature type="region of interest" description="Disordered" evidence="2">
    <location>
        <begin position="45"/>
        <end position="73"/>
    </location>
</feature>
<dbReference type="OrthoDB" id="5213630at2759"/>